<dbReference type="AlphaFoldDB" id="A0A090YYC5"/>
<feature type="transmembrane region" description="Helical" evidence="1">
    <location>
        <begin position="23"/>
        <end position="42"/>
    </location>
</feature>
<keyword evidence="1" id="KW-0472">Membrane</keyword>
<feature type="transmembrane region" description="Helical" evidence="1">
    <location>
        <begin position="54"/>
        <end position="76"/>
    </location>
</feature>
<evidence type="ECO:0000313" key="2">
    <source>
        <dbReference type="EMBL" id="KFN03974.1"/>
    </source>
</evidence>
<keyword evidence="1" id="KW-1133">Transmembrane helix</keyword>
<keyword evidence="5" id="KW-1185">Reference proteome</keyword>
<gene>
    <name evidence="3" type="ORF">D0U04_14850</name>
    <name evidence="2" type="ORF">DJ93_3520</name>
</gene>
<evidence type="ECO:0000256" key="1">
    <source>
        <dbReference type="SAM" id="Phobius"/>
    </source>
</evidence>
<dbReference type="RefSeq" id="WP_042982307.1">
    <property type="nucleotide sequence ID" value="NZ_JMQC01000008.1"/>
</dbReference>
<sequence>MVTLFLLSVVIFFIWMQSKQRKVNWIDILIFLMMIGIVTYTMPHPMTWDLQAELLAITLFALAIGVWQGGAIKVYYEDEILYIKNGRQYFVSWIFLIIGNIIIFHIFEGGVTLNGAWFFVYSVVIASGVKSCILYALYKLTVRN</sequence>
<proteinExistence type="predicted"/>
<keyword evidence="1" id="KW-0812">Transmembrane</keyword>
<dbReference type="EMBL" id="JMQC01000008">
    <property type="protein sequence ID" value="KFN03974.1"/>
    <property type="molecule type" value="Genomic_DNA"/>
</dbReference>
<name>A0A090YYC5_9BACI</name>
<dbReference type="Proteomes" id="UP000029389">
    <property type="component" value="Unassembled WGS sequence"/>
</dbReference>
<dbReference type="PATRIC" id="fig|1405.8.peg.3624"/>
<reference evidence="2 4" key="1">
    <citation type="submission" date="2014-04" db="EMBL/GenBank/DDBJ databases">
        <authorList>
            <person name="Bishop-Lilly K.A."/>
            <person name="Broomall S.M."/>
            <person name="Chain P.S."/>
            <person name="Chertkov O."/>
            <person name="Coyne S.R."/>
            <person name="Daligault H.E."/>
            <person name="Davenport K.W."/>
            <person name="Erkkila T."/>
            <person name="Frey K.G."/>
            <person name="Gibbons H.S."/>
            <person name="Gu W."/>
            <person name="Jaissle J."/>
            <person name="Johnson S.L."/>
            <person name="Koroleva G.I."/>
            <person name="Ladner J.T."/>
            <person name="Lo C.-C."/>
            <person name="Minogue T.D."/>
            <person name="Munk C."/>
            <person name="Palacios G.F."/>
            <person name="Redden C.L."/>
            <person name="Rosenzweig C.N."/>
            <person name="Scholz M.B."/>
            <person name="Teshima H."/>
            <person name="Xu Y."/>
        </authorList>
    </citation>
    <scope>NUCLEOTIDE SEQUENCE [LARGE SCALE GENOMIC DNA]</scope>
    <source>
        <strain evidence="2 4">BHP</strain>
    </source>
</reference>
<evidence type="ECO:0000313" key="4">
    <source>
        <dbReference type="Proteomes" id="UP000029389"/>
    </source>
</evidence>
<dbReference type="Proteomes" id="UP000264294">
    <property type="component" value="Unassembled WGS sequence"/>
</dbReference>
<protein>
    <submittedName>
        <fullName evidence="2">Putative membrane protein</fullName>
    </submittedName>
</protein>
<reference evidence="3 5" key="2">
    <citation type="submission" date="2018-08" db="EMBL/GenBank/DDBJ databases">
        <title>Bacillus clarus sp. nov. strain PS00077A.</title>
        <authorList>
            <person name="Mendez Acevedo M."/>
            <person name="Carroll L."/>
            <person name="Mukherjee M."/>
            <person name="Wiedmann M."/>
            <person name="Kovac J."/>
        </authorList>
    </citation>
    <scope>NUCLEOTIDE SEQUENCE [LARGE SCALE GENOMIC DNA]</scope>
    <source>
        <strain evidence="3 5">PS00077A</strain>
    </source>
</reference>
<feature type="transmembrane region" description="Helical" evidence="1">
    <location>
        <begin position="88"/>
        <end position="107"/>
    </location>
</feature>
<dbReference type="EMBL" id="QVOD01000016">
    <property type="protein sequence ID" value="RFT66262.1"/>
    <property type="molecule type" value="Genomic_DNA"/>
</dbReference>
<evidence type="ECO:0000313" key="5">
    <source>
        <dbReference type="Proteomes" id="UP000264294"/>
    </source>
</evidence>
<evidence type="ECO:0000313" key="3">
    <source>
        <dbReference type="EMBL" id="RFT66262.1"/>
    </source>
</evidence>
<organism evidence="2 4">
    <name type="scientific">Bacillus clarus</name>
    <dbReference type="NCBI Taxonomy" id="2338372"/>
    <lineage>
        <taxon>Bacteria</taxon>
        <taxon>Bacillati</taxon>
        <taxon>Bacillota</taxon>
        <taxon>Bacilli</taxon>
        <taxon>Bacillales</taxon>
        <taxon>Bacillaceae</taxon>
        <taxon>Bacillus</taxon>
        <taxon>Bacillus cereus group</taxon>
    </lineage>
</organism>
<feature type="transmembrane region" description="Helical" evidence="1">
    <location>
        <begin position="119"/>
        <end position="138"/>
    </location>
</feature>
<accession>A0A090YYC5</accession>
<comment type="caution">
    <text evidence="2">The sequence shown here is derived from an EMBL/GenBank/DDBJ whole genome shotgun (WGS) entry which is preliminary data.</text>
</comment>